<proteinExistence type="predicted"/>
<accession>A0A9Q0JU93</accession>
<dbReference type="EMBL" id="JAMYWD010000012">
    <property type="protein sequence ID" value="KAJ4951782.1"/>
    <property type="molecule type" value="Genomic_DNA"/>
</dbReference>
<gene>
    <name evidence="1" type="ORF">NE237_028614</name>
</gene>
<keyword evidence="2" id="KW-1185">Reference proteome</keyword>
<organism evidence="1 2">
    <name type="scientific">Protea cynaroides</name>
    <dbReference type="NCBI Taxonomy" id="273540"/>
    <lineage>
        <taxon>Eukaryota</taxon>
        <taxon>Viridiplantae</taxon>
        <taxon>Streptophyta</taxon>
        <taxon>Embryophyta</taxon>
        <taxon>Tracheophyta</taxon>
        <taxon>Spermatophyta</taxon>
        <taxon>Magnoliopsida</taxon>
        <taxon>Proteales</taxon>
        <taxon>Proteaceae</taxon>
        <taxon>Protea</taxon>
    </lineage>
</organism>
<dbReference type="AlphaFoldDB" id="A0A9Q0JU93"/>
<sequence>MPLRMCPNSNLGQKRIKPGKQRRKEVLRETAALTDGILTVTPIGLVPMEIRPSEIPNPINPSRATVGRWADAEDDDDFRVEDGELQDSEDVFGKRTEAVSGLSISNEASQMATRAFTKVRKCHRGQPVGRANSHVIDASQTSRVNLEDITAAMVGNHNQDV</sequence>
<evidence type="ECO:0000313" key="2">
    <source>
        <dbReference type="Proteomes" id="UP001141806"/>
    </source>
</evidence>
<dbReference type="Proteomes" id="UP001141806">
    <property type="component" value="Unassembled WGS sequence"/>
</dbReference>
<evidence type="ECO:0000313" key="1">
    <source>
        <dbReference type="EMBL" id="KAJ4951782.1"/>
    </source>
</evidence>
<comment type="caution">
    <text evidence="1">The sequence shown here is derived from an EMBL/GenBank/DDBJ whole genome shotgun (WGS) entry which is preliminary data.</text>
</comment>
<protein>
    <submittedName>
        <fullName evidence="1">Uncharacterized protein</fullName>
    </submittedName>
</protein>
<name>A0A9Q0JU93_9MAGN</name>
<reference evidence="1" key="1">
    <citation type="journal article" date="2023" name="Plant J.">
        <title>The genome of the king protea, Protea cynaroides.</title>
        <authorList>
            <person name="Chang J."/>
            <person name="Duong T.A."/>
            <person name="Schoeman C."/>
            <person name="Ma X."/>
            <person name="Roodt D."/>
            <person name="Barker N."/>
            <person name="Li Z."/>
            <person name="Van de Peer Y."/>
            <person name="Mizrachi E."/>
        </authorList>
    </citation>
    <scope>NUCLEOTIDE SEQUENCE</scope>
    <source>
        <tissue evidence="1">Young leaves</tissue>
    </source>
</reference>